<dbReference type="SUPFAM" id="SSF50447">
    <property type="entry name" value="Translation proteins"/>
    <property type="match status" value="1"/>
</dbReference>
<dbReference type="GO" id="GO:0006412">
    <property type="term" value="P:translation"/>
    <property type="evidence" value="ECO:0007669"/>
    <property type="project" value="UniProtKB-UniRule"/>
</dbReference>
<proteinExistence type="inferred from homology"/>
<keyword evidence="4 6" id="KW-0689">Ribosomal protein</keyword>
<dbReference type="InterPro" id="IPR009000">
    <property type="entry name" value="Transl_B-barrel_sf"/>
</dbReference>
<dbReference type="NCBIfam" id="NF003261">
    <property type="entry name" value="PRK04231.1"/>
    <property type="match status" value="1"/>
</dbReference>
<dbReference type="Pfam" id="PF00297">
    <property type="entry name" value="Ribosomal_L3"/>
    <property type="match status" value="1"/>
</dbReference>
<comment type="subunit">
    <text evidence="6">Part of the 50S ribosomal subunit. Forms a cluster with proteins L14 and L24e.</text>
</comment>
<dbReference type="NCBIfam" id="TIGR03626">
    <property type="entry name" value="L3_arch"/>
    <property type="match status" value="1"/>
</dbReference>
<dbReference type="InterPro" id="IPR019928">
    <property type="entry name" value="Ribosomal_uL3_arc"/>
</dbReference>
<dbReference type="PANTHER" id="PTHR11363">
    <property type="entry name" value="60S RIBOSOMAL PROTEIN L3-RELATED"/>
    <property type="match status" value="1"/>
</dbReference>
<evidence type="ECO:0000313" key="7">
    <source>
        <dbReference type="EMBL" id="AKQ01195.1"/>
    </source>
</evidence>
<keyword evidence="5 6" id="KW-0687">Ribonucleoprotein</keyword>
<keyword evidence="2 6" id="KW-0699">rRNA-binding</keyword>
<gene>
    <name evidence="7" type="primary">rpl3p</name>
    <name evidence="6" type="synonym">rpl3</name>
</gene>
<organism evidence="7">
    <name type="scientific">uncultured euryarchaeote Rifle_16ft_4_minimus_1523</name>
    <dbReference type="NCBI Taxonomy" id="1665189"/>
    <lineage>
        <taxon>Archaea</taxon>
        <taxon>Methanobacteriati</taxon>
        <taxon>Methanobacteriota</taxon>
        <taxon>environmental samples</taxon>
    </lineage>
</organism>
<evidence type="ECO:0000256" key="3">
    <source>
        <dbReference type="ARBA" id="ARBA00022884"/>
    </source>
</evidence>
<comment type="similarity">
    <text evidence="1 6">Belongs to the universal ribosomal protein uL3 family.</text>
</comment>
<dbReference type="Gene3D" id="2.40.30.10">
    <property type="entry name" value="Translation factors"/>
    <property type="match status" value="1"/>
</dbReference>
<name>A0A0H4T3A4_9EURY</name>
<accession>A0A0H4T3A4</accession>
<dbReference type="EMBL" id="KT006955">
    <property type="protein sequence ID" value="AKQ01195.1"/>
    <property type="molecule type" value="Genomic_DNA"/>
</dbReference>
<dbReference type="AlphaFoldDB" id="A0A0H4T3A4"/>
<dbReference type="PANTHER" id="PTHR11363:SF5">
    <property type="entry name" value="LARGE RIBOSOMAL SUBUNIT PROTEIN UL3"/>
    <property type="match status" value="1"/>
</dbReference>
<dbReference type="InterPro" id="IPR019926">
    <property type="entry name" value="Ribosomal_uL3_CS"/>
</dbReference>
<evidence type="ECO:0000256" key="4">
    <source>
        <dbReference type="ARBA" id="ARBA00022980"/>
    </source>
</evidence>
<keyword evidence="3 6" id="KW-0694">RNA-binding</keyword>
<evidence type="ECO:0000256" key="5">
    <source>
        <dbReference type="ARBA" id="ARBA00023274"/>
    </source>
</evidence>
<protein>
    <recommendedName>
        <fullName evidence="6">Large ribosomal subunit protein uL3</fullName>
    </recommendedName>
</protein>
<dbReference type="GO" id="GO:0003735">
    <property type="term" value="F:structural constituent of ribosome"/>
    <property type="evidence" value="ECO:0007669"/>
    <property type="project" value="UniProtKB-UniRule"/>
</dbReference>
<evidence type="ECO:0000256" key="6">
    <source>
        <dbReference type="HAMAP-Rule" id="MF_01325"/>
    </source>
</evidence>
<sequence>MSHPHRPRRGSIAYSPRVRARSEIPRVRAWPLSKETKLLGFAGYKAGMTHLIIRDEAPNSLTSGMEISVPVTVMEVPAMKVAAIRIYKSTTYGASAIAEAWTTELDKELNRALTVPKFDESVKKERITLDSSKKHDLPAALAKIEQLIKEGAAKDLRVIMYTLPEKVTGIPTKKPEIMENNIGGADLMARFAYAKSLLGKNVRINDVFKNGEIIDVLAITTGKGLQGPVKRWGIQLQKAKHSRAGSVREIGTLGPWHPSHVSWRVPQLGQTGYHQRTEFNKRIMQIGNEGKNVTPDGGFLNYGVIRNDYIIIKGSVPGPAKRLVRMRPAIRPNKAQAQAPEITYISIESKQG</sequence>
<dbReference type="GO" id="GO:0019843">
    <property type="term" value="F:rRNA binding"/>
    <property type="evidence" value="ECO:0007669"/>
    <property type="project" value="UniProtKB-UniRule"/>
</dbReference>
<dbReference type="GO" id="GO:0022625">
    <property type="term" value="C:cytosolic large ribosomal subunit"/>
    <property type="evidence" value="ECO:0007669"/>
    <property type="project" value="UniProtKB-UniRule"/>
</dbReference>
<dbReference type="Gene3D" id="3.30.1430.10">
    <property type="match status" value="1"/>
</dbReference>
<evidence type="ECO:0000256" key="1">
    <source>
        <dbReference type="ARBA" id="ARBA00006540"/>
    </source>
</evidence>
<dbReference type="PROSITE" id="PS00474">
    <property type="entry name" value="RIBOSOMAL_L3"/>
    <property type="match status" value="1"/>
</dbReference>
<dbReference type="InterPro" id="IPR045077">
    <property type="entry name" value="L3_arc_euk"/>
</dbReference>
<evidence type="ECO:0000256" key="2">
    <source>
        <dbReference type="ARBA" id="ARBA00022730"/>
    </source>
</evidence>
<dbReference type="Gene3D" id="4.10.960.10">
    <property type="entry name" value="Ribosomal protein L3, domain 3"/>
    <property type="match status" value="1"/>
</dbReference>
<reference evidence="7" key="1">
    <citation type="journal article" date="2015" name="ISME J.">
        <title>Aquifer environment selects for microbial species cohorts in sediment and groundwater.</title>
        <authorList>
            <person name="Hug L.A."/>
            <person name="Thomas B.C."/>
            <person name="Brown C.T."/>
            <person name="Frischkorn K.R."/>
            <person name="Williams K.H."/>
            <person name="Tringe S.G."/>
            <person name="Banfield J.F."/>
        </authorList>
    </citation>
    <scope>NUCLEOTIDE SEQUENCE</scope>
</reference>
<dbReference type="InterPro" id="IPR000597">
    <property type="entry name" value="Ribosomal_uL3"/>
</dbReference>
<dbReference type="HAMAP" id="MF_01325_A">
    <property type="entry name" value="Ribosomal_uL3_A"/>
    <property type="match status" value="1"/>
</dbReference>
<dbReference type="InterPro" id="IPR044892">
    <property type="entry name" value="Ribosomal_L3_dom_3_arc_sf"/>
</dbReference>
<comment type="function">
    <text evidence="6">One of the primary rRNA binding proteins, it binds directly near the 3'-end of the 23S rRNA, where it nucleates assembly of the 50S subunit.</text>
</comment>